<proteinExistence type="predicted"/>
<sequence length="535" mass="58717">MESLPKGLLTTATKVSTELDGMGPVDIGDVVHLWRVYSANPSAHDDDVGYRLENFFWRIWGSQCLNHRLQGSTLADLFLRISEPNPFSLVQLSKAAKAARLSKEHNEKKVPEKPGGSSKAPLHPILKKPRNGSSSGEPHKTTRLLLTDIDGQSTTRKPSNPPTPVPPAAPTMGDITPRPTQKKAFVVASKAKNIKRRPVIMRRKSSQQSSGTSSTRVQSPQPSPPQLTLDYHENPLRQESGSVPDAAGVSHPVDSETSSEGHRLPSSDIAVSPKGNKSGPDKGRFAADVFEEAVGAGEAQEERPPELPALFLSDLRELLDTDRPAEVHVKLPPPRRRAFYAVKSSPPKPNFFSSSACRRYDARYLSTENYEQPSSMKLVDKNFRQRFSDRVHQEHVLVSSLGAPEPEKEPKAVPPKPTRAESSSTITNATLSPSRFGDSHGNASTAPSSTVPFRTPSHDDSSAFSTDSQDSTDEDVPSLLTPFSMPPSRSQLSVMIERSRQPGTEENEQVRHQPEEIKTGINEIAEIEEIEEIRE</sequence>
<feature type="compositionally biased region" description="Polar residues" evidence="1">
    <location>
        <begin position="441"/>
        <end position="452"/>
    </location>
</feature>
<feature type="compositionally biased region" description="Basic and acidic residues" evidence="1">
    <location>
        <begin position="508"/>
        <end position="518"/>
    </location>
</feature>
<name>A0A395GVY7_9EURO</name>
<keyword evidence="4" id="KW-1185">Reference proteome</keyword>
<dbReference type="STRING" id="1448316.A0A395GVY7"/>
<feature type="compositionally biased region" description="Pro residues" evidence="1">
    <location>
        <begin position="159"/>
        <end position="169"/>
    </location>
</feature>
<evidence type="ECO:0000259" key="2">
    <source>
        <dbReference type="Pfam" id="PF08550"/>
    </source>
</evidence>
<feature type="region of interest" description="Disordered" evidence="1">
    <location>
        <begin position="100"/>
        <end position="283"/>
    </location>
</feature>
<feature type="compositionally biased region" description="Basic residues" evidence="1">
    <location>
        <begin position="192"/>
        <end position="205"/>
    </location>
</feature>
<dbReference type="RefSeq" id="XP_025573185.1">
    <property type="nucleotide sequence ID" value="XM_025715967.1"/>
</dbReference>
<dbReference type="GeneID" id="37220832"/>
<evidence type="ECO:0000313" key="3">
    <source>
        <dbReference type="EMBL" id="RAK98857.1"/>
    </source>
</evidence>
<dbReference type="OrthoDB" id="5424234at2759"/>
<accession>A0A395GVY7</accession>
<dbReference type="VEuPathDB" id="FungiDB:BO80DRAFT_360449"/>
<feature type="compositionally biased region" description="Basic and acidic residues" evidence="1">
    <location>
        <begin position="101"/>
        <end position="112"/>
    </location>
</feature>
<feature type="compositionally biased region" description="Acidic residues" evidence="1">
    <location>
        <begin position="525"/>
        <end position="535"/>
    </location>
</feature>
<dbReference type="InterPro" id="IPR013860">
    <property type="entry name" value="AreA_GATA"/>
</dbReference>
<feature type="domain" description="Nitrogen regulatory protein areA GATA-like" evidence="2">
    <location>
        <begin position="33"/>
        <end position="61"/>
    </location>
</feature>
<dbReference type="Proteomes" id="UP000249402">
    <property type="component" value="Unassembled WGS sequence"/>
</dbReference>
<feature type="region of interest" description="Disordered" evidence="1">
    <location>
        <begin position="394"/>
        <end position="535"/>
    </location>
</feature>
<feature type="compositionally biased region" description="Polar residues" evidence="1">
    <location>
        <begin position="420"/>
        <end position="433"/>
    </location>
</feature>
<protein>
    <recommendedName>
        <fullName evidence="2">Nitrogen regulatory protein areA GATA-like domain-containing protein</fullName>
    </recommendedName>
</protein>
<reference evidence="3 4" key="1">
    <citation type="submission" date="2018-02" db="EMBL/GenBank/DDBJ databases">
        <title>The genomes of Aspergillus section Nigri reveals drivers in fungal speciation.</title>
        <authorList>
            <consortium name="DOE Joint Genome Institute"/>
            <person name="Vesth T.C."/>
            <person name="Nybo J."/>
            <person name="Theobald S."/>
            <person name="Brandl J."/>
            <person name="Frisvad J.C."/>
            <person name="Nielsen K.F."/>
            <person name="Lyhne E.K."/>
            <person name="Kogle M.E."/>
            <person name="Kuo A."/>
            <person name="Riley R."/>
            <person name="Clum A."/>
            <person name="Nolan M."/>
            <person name="Lipzen A."/>
            <person name="Salamov A."/>
            <person name="Henrissat B."/>
            <person name="Wiebenga A."/>
            <person name="De vries R.P."/>
            <person name="Grigoriev I.V."/>
            <person name="Mortensen U.H."/>
            <person name="Andersen M.R."/>
            <person name="Baker S.E."/>
        </authorList>
    </citation>
    <scope>NUCLEOTIDE SEQUENCE [LARGE SCALE GENOMIC DNA]</scope>
    <source>
        <strain evidence="3 4">CBS 121593</strain>
    </source>
</reference>
<feature type="compositionally biased region" description="Low complexity" evidence="1">
    <location>
        <begin position="206"/>
        <end position="220"/>
    </location>
</feature>
<dbReference type="AlphaFoldDB" id="A0A395GVY7"/>
<organism evidence="3 4">
    <name type="scientific">Aspergillus ibericus CBS 121593</name>
    <dbReference type="NCBI Taxonomy" id="1448316"/>
    <lineage>
        <taxon>Eukaryota</taxon>
        <taxon>Fungi</taxon>
        <taxon>Dikarya</taxon>
        <taxon>Ascomycota</taxon>
        <taxon>Pezizomycotina</taxon>
        <taxon>Eurotiomycetes</taxon>
        <taxon>Eurotiomycetidae</taxon>
        <taxon>Eurotiales</taxon>
        <taxon>Aspergillaceae</taxon>
        <taxon>Aspergillus</taxon>
        <taxon>Aspergillus subgen. Circumdati</taxon>
    </lineage>
</organism>
<evidence type="ECO:0000256" key="1">
    <source>
        <dbReference type="SAM" id="MobiDB-lite"/>
    </source>
</evidence>
<dbReference type="Pfam" id="PF08550">
    <property type="entry name" value="GATA_AreA"/>
    <property type="match status" value="1"/>
</dbReference>
<evidence type="ECO:0000313" key="4">
    <source>
        <dbReference type="Proteomes" id="UP000249402"/>
    </source>
</evidence>
<dbReference type="EMBL" id="KZ824450">
    <property type="protein sequence ID" value="RAK98857.1"/>
    <property type="molecule type" value="Genomic_DNA"/>
</dbReference>
<gene>
    <name evidence="3" type="ORF">BO80DRAFT_360449</name>
</gene>